<dbReference type="Proteomes" id="UP001321526">
    <property type="component" value="Chromosome"/>
</dbReference>
<evidence type="ECO:0000313" key="1">
    <source>
        <dbReference type="EMBL" id="WFF40399.1"/>
    </source>
</evidence>
<accession>A0ABY8FC56</accession>
<dbReference type="EMBL" id="CP035631">
    <property type="protein sequence ID" value="WFF40399.1"/>
    <property type="molecule type" value="Genomic_DNA"/>
</dbReference>
<keyword evidence="2" id="KW-1185">Reference proteome</keyword>
<gene>
    <name evidence="1" type="ORF">EVC62_02165</name>
</gene>
<protein>
    <submittedName>
        <fullName evidence="1">Head-tail adaptor protein</fullName>
    </submittedName>
</protein>
<sequence length="110" mass="12331">MRAGRLRHRVTLMRQGEGRDPLGAPTTDWAEVATVWAEVTGISAREFVASGGEQNQATYQILMRYRRGVDDTMRVEHRPPTGNGEVYEIVSALPDARRTQLTLMCKTVKS</sequence>
<dbReference type="InterPro" id="IPR038666">
    <property type="entry name" value="SSP1_head-tail_sf"/>
</dbReference>
<dbReference type="Pfam" id="PF05521">
    <property type="entry name" value="Phage_HCP"/>
    <property type="match status" value="1"/>
</dbReference>
<dbReference type="InterPro" id="IPR008767">
    <property type="entry name" value="Phage_SPP1_head-tail_adaptor"/>
</dbReference>
<reference evidence="1 2" key="1">
    <citation type="submission" date="2019-01" db="EMBL/GenBank/DDBJ databases">
        <title>Genome sequence of Salinicola endophyticus REST5.</title>
        <authorList>
            <person name="Nascimento F.X."/>
        </authorList>
    </citation>
    <scope>NUCLEOTIDE SEQUENCE [LARGE SCALE GENOMIC DNA]</scope>
    <source>
        <strain evidence="1 2">REST5</strain>
    </source>
</reference>
<dbReference type="Gene3D" id="2.40.10.270">
    <property type="entry name" value="Bacteriophage SPP1 head-tail adaptor protein"/>
    <property type="match status" value="1"/>
</dbReference>
<dbReference type="NCBIfam" id="TIGR01563">
    <property type="entry name" value="gp16_SPP1"/>
    <property type="match status" value="1"/>
</dbReference>
<proteinExistence type="predicted"/>
<organism evidence="1 2">
    <name type="scientific">Salinicola endophyticus</name>
    <dbReference type="NCBI Taxonomy" id="1949083"/>
    <lineage>
        <taxon>Bacteria</taxon>
        <taxon>Pseudomonadati</taxon>
        <taxon>Pseudomonadota</taxon>
        <taxon>Gammaproteobacteria</taxon>
        <taxon>Oceanospirillales</taxon>
        <taxon>Halomonadaceae</taxon>
        <taxon>Salinicola</taxon>
    </lineage>
</organism>
<name>A0ABY8FC56_9GAMM</name>
<evidence type="ECO:0000313" key="2">
    <source>
        <dbReference type="Proteomes" id="UP001321526"/>
    </source>
</evidence>